<name>A0A7C9CGN6_OPUST</name>
<proteinExistence type="predicted"/>
<dbReference type="AlphaFoldDB" id="A0A7C9CGN6"/>
<organism evidence="1">
    <name type="scientific">Opuntia streptacantha</name>
    <name type="common">Prickly pear cactus</name>
    <name type="synonym">Opuntia cardona</name>
    <dbReference type="NCBI Taxonomy" id="393608"/>
    <lineage>
        <taxon>Eukaryota</taxon>
        <taxon>Viridiplantae</taxon>
        <taxon>Streptophyta</taxon>
        <taxon>Embryophyta</taxon>
        <taxon>Tracheophyta</taxon>
        <taxon>Spermatophyta</taxon>
        <taxon>Magnoliopsida</taxon>
        <taxon>eudicotyledons</taxon>
        <taxon>Gunneridae</taxon>
        <taxon>Pentapetalae</taxon>
        <taxon>Caryophyllales</taxon>
        <taxon>Cactineae</taxon>
        <taxon>Cactaceae</taxon>
        <taxon>Opuntioideae</taxon>
        <taxon>Opuntia</taxon>
    </lineage>
</organism>
<dbReference type="EMBL" id="GISG01016820">
    <property type="protein sequence ID" value="MBA4617520.1"/>
    <property type="molecule type" value="Transcribed_RNA"/>
</dbReference>
<reference evidence="1" key="2">
    <citation type="submission" date="2020-07" db="EMBL/GenBank/DDBJ databases">
        <authorList>
            <person name="Vera ALvarez R."/>
            <person name="Arias-Moreno D.M."/>
            <person name="Jimenez-Jacinto V."/>
            <person name="Jimenez-Bremont J.F."/>
            <person name="Swaminathan K."/>
            <person name="Moose S.P."/>
            <person name="Guerrero-Gonzalez M.L."/>
            <person name="Marino-Ramirez L."/>
            <person name="Landsman D."/>
            <person name="Rodriguez-Kessler M."/>
            <person name="Delgado-Sanchez P."/>
        </authorList>
    </citation>
    <scope>NUCLEOTIDE SEQUENCE</scope>
    <source>
        <tissue evidence="1">Cladode</tissue>
    </source>
</reference>
<sequence length="100" mass="11607">MYSSAIQAFLFPDINKELYHLGERNGLRKRLVCPKQTLVCGIPTENFCGGGFHLRLQLNLGSRFLGWLQFFRSPTHSCLIWFQRRRPWLTNSEGLLVLPV</sequence>
<reference evidence="1" key="1">
    <citation type="journal article" date="2013" name="J. Plant Res.">
        <title>Effect of fungi and light on seed germination of three Opuntia species from semiarid lands of central Mexico.</title>
        <authorList>
            <person name="Delgado-Sanchez P."/>
            <person name="Jimenez-Bremont J.F."/>
            <person name="Guerrero-Gonzalez Mde L."/>
            <person name="Flores J."/>
        </authorList>
    </citation>
    <scope>NUCLEOTIDE SEQUENCE</scope>
    <source>
        <tissue evidence="1">Cladode</tissue>
    </source>
</reference>
<protein>
    <submittedName>
        <fullName evidence="1">Uncharacterized protein</fullName>
    </submittedName>
</protein>
<accession>A0A7C9CGN6</accession>
<evidence type="ECO:0000313" key="1">
    <source>
        <dbReference type="EMBL" id="MBA4617520.1"/>
    </source>
</evidence>